<evidence type="ECO:0000313" key="2">
    <source>
        <dbReference type="Proteomes" id="UP001174909"/>
    </source>
</evidence>
<organism evidence="1 2">
    <name type="scientific">Geodia barretti</name>
    <name type="common">Barrett's horny sponge</name>
    <dbReference type="NCBI Taxonomy" id="519541"/>
    <lineage>
        <taxon>Eukaryota</taxon>
        <taxon>Metazoa</taxon>
        <taxon>Porifera</taxon>
        <taxon>Demospongiae</taxon>
        <taxon>Heteroscleromorpha</taxon>
        <taxon>Tetractinellida</taxon>
        <taxon>Astrophorina</taxon>
        <taxon>Geodiidae</taxon>
        <taxon>Geodia</taxon>
    </lineage>
</organism>
<comment type="caution">
    <text evidence="1">The sequence shown here is derived from an EMBL/GenBank/DDBJ whole genome shotgun (WGS) entry which is preliminary data.</text>
</comment>
<dbReference type="AlphaFoldDB" id="A0AA35X734"/>
<sequence>VRCKVINPTSDGAFILLENLSNSSSCVGFLETKNSGKPCIQKQRHVLQILRGKTIKPSLKWFIAHGSDFREPSSLGGCWCFLAAA</sequence>
<evidence type="ECO:0000313" key="1">
    <source>
        <dbReference type="EMBL" id="CAI8046644.1"/>
    </source>
</evidence>
<gene>
    <name evidence="1" type="ORF">GBAR_LOCUS25798</name>
</gene>
<accession>A0AA35X734</accession>
<dbReference type="Proteomes" id="UP001174909">
    <property type="component" value="Unassembled WGS sequence"/>
</dbReference>
<reference evidence="1" key="1">
    <citation type="submission" date="2023-03" db="EMBL/GenBank/DDBJ databases">
        <authorList>
            <person name="Steffen K."/>
            <person name="Cardenas P."/>
        </authorList>
    </citation>
    <scope>NUCLEOTIDE SEQUENCE</scope>
</reference>
<protein>
    <submittedName>
        <fullName evidence="1">Uncharacterized protein</fullName>
    </submittedName>
</protein>
<name>A0AA35X734_GEOBA</name>
<dbReference type="EMBL" id="CASHTH010003578">
    <property type="protein sequence ID" value="CAI8046644.1"/>
    <property type="molecule type" value="Genomic_DNA"/>
</dbReference>
<proteinExistence type="predicted"/>
<keyword evidence="2" id="KW-1185">Reference proteome</keyword>
<feature type="non-terminal residue" evidence="1">
    <location>
        <position position="1"/>
    </location>
</feature>